<protein>
    <recommendedName>
        <fullName evidence="3">Uma6 protein</fullName>
    </recommendedName>
</protein>
<evidence type="ECO:0008006" key="3">
    <source>
        <dbReference type="Google" id="ProtNLM"/>
    </source>
</evidence>
<reference evidence="1 2" key="1">
    <citation type="submission" date="2018-09" db="EMBL/GenBank/DDBJ databases">
        <title>Evolutionary history of phycoerythrin pigmentation in the water bloom-forming cyanobacterium Microcystis aeruginosa.</title>
        <authorList>
            <person name="Tanabe Y."/>
            <person name="Tanabe Y."/>
            <person name="Yamaguchi H."/>
        </authorList>
    </citation>
    <scope>NUCLEOTIDE SEQUENCE [LARGE SCALE GENOMIC DNA]</scope>
    <source>
        <strain evidence="1 2">NIES-2519</strain>
    </source>
</reference>
<dbReference type="RefSeq" id="WP_149979495.1">
    <property type="nucleotide sequence ID" value="NZ_BHVO01000071.1"/>
</dbReference>
<accession>A0A5A5RAQ8</accession>
<evidence type="ECO:0000313" key="1">
    <source>
        <dbReference type="EMBL" id="GCA71869.1"/>
    </source>
</evidence>
<organism evidence="1 2">
    <name type="scientific">Microcystis aeruginosa NIES-2519</name>
    <dbReference type="NCBI Taxonomy" id="2303981"/>
    <lineage>
        <taxon>Bacteria</taxon>
        <taxon>Bacillati</taxon>
        <taxon>Cyanobacteriota</taxon>
        <taxon>Cyanophyceae</taxon>
        <taxon>Oscillatoriophycideae</taxon>
        <taxon>Chroococcales</taxon>
        <taxon>Microcystaceae</taxon>
        <taxon>Microcystis</taxon>
    </lineage>
</organism>
<proteinExistence type="predicted"/>
<evidence type="ECO:0000313" key="2">
    <source>
        <dbReference type="Proteomes" id="UP000323569"/>
    </source>
</evidence>
<sequence>MSDLSPIKPILLAQPSNNLGTPKRIPQSLQSVLANLNSDDDNADNPYDGDKIKPGKNKIYLGQAASYPETTTRYPFWLPVDLLSTHLFIGGAIGSGKTTVLLRLISGALKWYGTVIVCEAKGGINGGKEGAAFTDLADYLQQKFPDIICYRWPRGNCCFNPLQYLNNPQDRREFFAMIAQVIVEHYQLDGETVAVVYNAATIAEYLLIYLQNFESEKIPTLRKLVHLLYFPDKVKEKLKKVKENAARQETSLKSKDLQLLEDIEQQLNMANFFYLNQPQLTLTRRGVQLFKDMLNHEDLLEYTEPHPDLKMLDLDDILYHRALVILSQPLSKSSSNIVGPLFLDNLLTRILELGPNPQPKDDKPREKILAILDETHRIPVGTLGLAGDYLREFNVGLVEVAPTIPDNQKRWEQNKHVYQTLLSLSPGIPTLTNLMRDRLPNLPISPTIQRYSPNASGITKVRLEKREDYELSLGEDNPGVANRSLQMSGRFTGLLQSPQLQEERKLFWIDFEDELLANIKTLLKDALAPDATSQTRNLVDYVLGLDEYKPLSS</sequence>
<dbReference type="AlphaFoldDB" id="A0A5A5RAQ8"/>
<comment type="caution">
    <text evidence="1">The sequence shown here is derived from an EMBL/GenBank/DDBJ whole genome shotgun (WGS) entry which is preliminary data.</text>
</comment>
<dbReference type="SUPFAM" id="SSF52540">
    <property type="entry name" value="P-loop containing nucleoside triphosphate hydrolases"/>
    <property type="match status" value="1"/>
</dbReference>
<dbReference type="Gene3D" id="3.40.50.300">
    <property type="entry name" value="P-loop containing nucleotide triphosphate hydrolases"/>
    <property type="match status" value="1"/>
</dbReference>
<name>A0A5A5RAQ8_MICAE</name>
<dbReference type="Proteomes" id="UP000323569">
    <property type="component" value="Unassembled WGS sequence"/>
</dbReference>
<dbReference type="InterPro" id="IPR027417">
    <property type="entry name" value="P-loop_NTPase"/>
</dbReference>
<dbReference type="EMBL" id="BHVO01000071">
    <property type="protein sequence ID" value="GCA71869.1"/>
    <property type="molecule type" value="Genomic_DNA"/>
</dbReference>
<gene>
    <name evidence="1" type="ORF">MiYa_03412</name>
</gene>